<name>A0A6L8V620_9BACL</name>
<evidence type="ECO:0000313" key="2">
    <source>
        <dbReference type="Proteomes" id="UP000481087"/>
    </source>
</evidence>
<dbReference type="Proteomes" id="UP000481087">
    <property type="component" value="Unassembled WGS sequence"/>
</dbReference>
<dbReference type="EMBL" id="WTUZ01000022">
    <property type="protein sequence ID" value="MZQ85046.1"/>
    <property type="molecule type" value="Genomic_DNA"/>
</dbReference>
<dbReference type="RefSeq" id="WP_161409075.1">
    <property type="nucleotide sequence ID" value="NZ_WTUZ01000022.1"/>
</dbReference>
<gene>
    <name evidence="1" type="ORF">GQF01_23305</name>
</gene>
<protein>
    <submittedName>
        <fullName evidence="1">Uncharacterized protein</fullName>
    </submittedName>
</protein>
<organism evidence="1 2">
    <name type="scientific">Paenibacillus silvestris</name>
    <dbReference type="NCBI Taxonomy" id="2606219"/>
    <lineage>
        <taxon>Bacteria</taxon>
        <taxon>Bacillati</taxon>
        <taxon>Bacillota</taxon>
        <taxon>Bacilli</taxon>
        <taxon>Bacillales</taxon>
        <taxon>Paenibacillaceae</taxon>
        <taxon>Paenibacillus</taxon>
    </lineage>
</organism>
<reference evidence="1 2" key="1">
    <citation type="submission" date="2019-12" db="EMBL/GenBank/DDBJ databases">
        <title>Paenibacillus sp. nov. sp. isolated from soil.</title>
        <authorList>
            <person name="Kim J."/>
            <person name="Jeong S.E."/>
            <person name="Jung H.S."/>
            <person name="Jeon C.O."/>
        </authorList>
    </citation>
    <scope>NUCLEOTIDE SEQUENCE [LARGE SCALE GENOMIC DNA]</scope>
    <source>
        <strain evidence="1 2">5J-6</strain>
    </source>
</reference>
<dbReference type="AlphaFoldDB" id="A0A6L8V620"/>
<accession>A0A6L8V620</accession>
<proteinExistence type="predicted"/>
<keyword evidence="2" id="KW-1185">Reference proteome</keyword>
<sequence>MFCGRAAWRACEQVGGGGEGDRELLGCITASKKHGVTSHRREAAASCKHETSATSKAMQLANPIQLVTSPYSQVASSLPATATKQE</sequence>
<evidence type="ECO:0000313" key="1">
    <source>
        <dbReference type="EMBL" id="MZQ85046.1"/>
    </source>
</evidence>
<comment type="caution">
    <text evidence="1">The sequence shown here is derived from an EMBL/GenBank/DDBJ whole genome shotgun (WGS) entry which is preliminary data.</text>
</comment>